<proteinExistence type="inferred from homology"/>
<dbReference type="InterPro" id="IPR005399">
    <property type="entry name" value="K_chnl_volt-dep_bsu_KCNAB-rel"/>
</dbReference>
<organism evidence="8 9">
    <name type="scientific">Paenibacillus macerans</name>
    <name type="common">Bacillus macerans</name>
    <dbReference type="NCBI Taxonomy" id="44252"/>
    <lineage>
        <taxon>Bacteria</taxon>
        <taxon>Bacillati</taxon>
        <taxon>Bacillota</taxon>
        <taxon>Bacilli</taxon>
        <taxon>Bacillales</taxon>
        <taxon>Paenibacillaceae</taxon>
        <taxon>Paenibacillus</taxon>
    </lineage>
</organism>
<dbReference type="Pfam" id="PF00248">
    <property type="entry name" value="Aldo_ket_red"/>
    <property type="match status" value="1"/>
</dbReference>
<dbReference type="InterPro" id="IPR003313">
    <property type="entry name" value="AraC-bd"/>
</dbReference>
<evidence type="ECO:0000256" key="4">
    <source>
        <dbReference type="ARBA" id="ARBA00023125"/>
    </source>
</evidence>
<dbReference type="InterPro" id="IPR036812">
    <property type="entry name" value="NAD(P)_OxRdtase_dom_sf"/>
</dbReference>
<dbReference type="InterPro" id="IPR037923">
    <property type="entry name" value="HTH-like"/>
</dbReference>
<dbReference type="SUPFAM" id="SSF46689">
    <property type="entry name" value="Homeodomain-like"/>
    <property type="match status" value="1"/>
</dbReference>
<evidence type="ECO:0000259" key="7">
    <source>
        <dbReference type="Pfam" id="PF02311"/>
    </source>
</evidence>
<dbReference type="SUPFAM" id="SSF51430">
    <property type="entry name" value="NAD(P)-linked oxidoreductase"/>
    <property type="match status" value="1"/>
</dbReference>
<name>A0A6N8ESK0_PAEMA</name>
<dbReference type="CDD" id="cd19151">
    <property type="entry name" value="AKR_AKR14A2"/>
    <property type="match status" value="1"/>
</dbReference>
<evidence type="ECO:0000313" key="9">
    <source>
        <dbReference type="Proteomes" id="UP000442469"/>
    </source>
</evidence>
<dbReference type="Gene3D" id="1.10.10.60">
    <property type="entry name" value="Homeodomain-like"/>
    <property type="match status" value="1"/>
</dbReference>
<accession>A0A6N8ESK0</accession>
<gene>
    <name evidence="8" type="ORF">GNQ08_03685</name>
</gene>
<protein>
    <recommendedName>
        <fullName evidence="10">L-glyceraldehyde 3-phosphate reductase</fullName>
    </recommendedName>
</protein>
<evidence type="ECO:0008006" key="10">
    <source>
        <dbReference type="Google" id="ProtNLM"/>
    </source>
</evidence>
<dbReference type="GO" id="GO:0003677">
    <property type="term" value="F:DNA binding"/>
    <property type="evidence" value="ECO:0007669"/>
    <property type="project" value="UniProtKB-KW"/>
</dbReference>
<dbReference type="GO" id="GO:0006355">
    <property type="term" value="P:regulation of DNA-templated transcription"/>
    <property type="evidence" value="ECO:0007669"/>
    <property type="project" value="InterPro"/>
</dbReference>
<dbReference type="OrthoDB" id="9773828at2"/>
<dbReference type="GO" id="GO:0051596">
    <property type="term" value="P:methylglyoxal catabolic process"/>
    <property type="evidence" value="ECO:0007669"/>
    <property type="project" value="TreeGrafter"/>
</dbReference>
<evidence type="ECO:0000256" key="1">
    <source>
        <dbReference type="ARBA" id="ARBA00006515"/>
    </source>
</evidence>
<evidence type="ECO:0000313" key="8">
    <source>
        <dbReference type="EMBL" id="MUG21532.1"/>
    </source>
</evidence>
<dbReference type="Gene3D" id="3.20.20.100">
    <property type="entry name" value="NADP-dependent oxidoreductase domain"/>
    <property type="match status" value="1"/>
</dbReference>
<feature type="domain" description="AraC-type arabinose-binding/dimerisation" evidence="7">
    <location>
        <begin position="122"/>
        <end position="248"/>
    </location>
</feature>
<dbReference type="CDD" id="cd06986">
    <property type="entry name" value="cupin_MmsR-like_N"/>
    <property type="match status" value="1"/>
</dbReference>
<dbReference type="EMBL" id="WNZZ01000002">
    <property type="protein sequence ID" value="MUG21532.1"/>
    <property type="molecule type" value="Genomic_DNA"/>
</dbReference>
<reference evidence="8 9" key="1">
    <citation type="submission" date="2019-11" db="EMBL/GenBank/DDBJ databases">
        <title>Draft genome sequences of five Paenibacillus species of dairy origin.</title>
        <authorList>
            <person name="Olajide A.M."/>
            <person name="Chen S."/>
            <person name="Lapointe G."/>
        </authorList>
    </citation>
    <scope>NUCLEOTIDE SEQUENCE [LARGE SCALE GENOMIC DNA]</scope>
    <source>
        <strain evidence="8 9">3CT49</strain>
    </source>
</reference>
<evidence type="ECO:0000256" key="3">
    <source>
        <dbReference type="ARBA" id="ARBA00023002"/>
    </source>
</evidence>
<dbReference type="Pfam" id="PF02311">
    <property type="entry name" value="AraC_binding"/>
    <property type="match status" value="1"/>
</dbReference>
<keyword evidence="3" id="KW-0560">Oxidoreductase</keyword>
<sequence>MAMDGKKRLLSVRSGSDVDDEYARRFLSESAGAGGGSLATRRSIAKEKERLPRKPMTWRTRSFFMGSAIGNIVFVVQCQRMRAHSIPLPSAKKVLLLAAIFHYNPDRPFRDSPELYLCYWGKEACAPQHSFGPGVRDVYKIHFVHEGKGSVRVEDGETLTLTAGQAFIAYPERVVFYQADAARPWVYSWIAFCGDQAGEILARTRVTAEQPVFPMDTRLMPKLYELLNEAEEQAATRDLRLRVLLNEFFSVMVELAPASAPGQAAVQAQAKDAYIHRCLDFLHSHYGEEISVGQLAAVVGLDRKYLSAIFNNRAGRSGLKLPAISLGLWHNFGGIDVLENGRAMLRRAFDLGITHFDLANNYGPPPGSAEETFGRVLREDFRPYRDELIISTKAGYYMWPGPYGEWGSKKYLVSSLDQSLKRMGLEFVDIFYHHRPDPDTPLEETMSALDLVVRQGKALYVGLSNYRPEETRAAAKILKELGTPCVIHQPSYSMMNRWIEEGLQDVLQEEGIGSIVFSPLEKGILTDRYLGGIAPDSRAAGPSVFLRAEDLTAERIGQVKRLNDLAAARGQKLSQMALSWVLRGGKVTSALIGASKVSQIEDAVLALRNTSFSAEELGQIDEILGY</sequence>
<dbReference type="GO" id="GO:0016491">
    <property type="term" value="F:oxidoreductase activity"/>
    <property type="evidence" value="ECO:0007669"/>
    <property type="project" value="UniProtKB-KW"/>
</dbReference>
<comment type="caution">
    <text evidence="8">The sequence shown here is derived from an EMBL/GenBank/DDBJ whole genome shotgun (WGS) entry which is preliminary data.</text>
</comment>
<dbReference type="PANTHER" id="PTHR43150">
    <property type="entry name" value="HYPERKINETIC, ISOFORM M"/>
    <property type="match status" value="1"/>
</dbReference>
<evidence type="ECO:0000259" key="6">
    <source>
        <dbReference type="Pfam" id="PF00248"/>
    </source>
</evidence>
<feature type="domain" description="NADP-dependent oxidoreductase" evidence="6">
    <location>
        <begin position="324"/>
        <end position="623"/>
    </location>
</feature>
<evidence type="ECO:0000256" key="5">
    <source>
        <dbReference type="SAM" id="MobiDB-lite"/>
    </source>
</evidence>
<feature type="region of interest" description="Disordered" evidence="5">
    <location>
        <begin position="32"/>
        <end position="51"/>
    </location>
</feature>
<dbReference type="InterPro" id="IPR023210">
    <property type="entry name" value="NADP_OxRdtase_dom"/>
</dbReference>
<dbReference type="InterPro" id="IPR009057">
    <property type="entry name" value="Homeodomain-like_sf"/>
</dbReference>
<comment type="similarity">
    <text evidence="1">Belongs to the shaker potassium channel beta subunit family.</text>
</comment>
<dbReference type="PANTHER" id="PTHR43150:SF4">
    <property type="entry name" value="L-GLYCERALDEHYDE 3-PHOSPHATE REDUCTASE"/>
    <property type="match status" value="1"/>
</dbReference>
<dbReference type="AlphaFoldDB" id="A0A6N8ESK0"/>
<keyword evidence="4" id="KW-0238">DNA-binding</keyword>
<dbReference type="Proteomes" id="UP000442469">
    <property type="component" value="Unassembled WGS sequence"/>
</dbReference>
<dbReference type="SUPFAM" id="SSF51215">
    <property type="entry name" value="Regulatory protein AraC"/>
    <property type="match status" value="1"/>
</dbReference>
<evidence type="ECO:0000256" key="2">
    <source>
        <dbReference type="ARBA" id="ARBA00022857"/>
    </source>
</evidence>
<keyword evidence="2" id="KW-0521">NADP</keyword>